<dbReference type="PROSITE" id="PS50994">
    <property type="entry name" value="INTEGRASE"/>
    <property type="match status" value="1"/>
</dbReference>
<gene>
    <name evidence="2" type="ORF">H8718_03950</name>
</gene>
<reference evidence="2" key="1">
    <citation type="submission" date="2020-08" db="EMBL/GenBank/DDBJ databases">
        <title>Genome public.</title>
        <authorList>
            <person name="Liu C."/>
            <person name="Sun Q."/>
        </authorList>
    </citation>
    <scope>NUCLEOTIDE SEQUENCE</scope>
    <source>
        <strain evidence="2">NSJ-12</strain>
    </source>
</reference>
<name>A0A926ECX9_9FIRM</name>
<dbReference type="Proteomes" id="UP000655830">
    <property type="component" value="Unassembled WGS sequence"/>
</dbReference>
<feature type="domain" description="Integrase catalytic" evidence="1">
    <location>
        <begin position="1"/>
        <end position="104"/>
    </location>
</feature>
<dbReference type="Pfam" id="PF13683">
    <property type="entry name" value="rve_3"/>
    <property type="match status" value="1"/>
</dbReference>
<evidence type="ECO:0000259" key="1">
    <source>
        <dbReference type="PROSITE" id="PS50994"/>
    </source>
</evidence>
<accession>A0A926ECX9</accession>
<dbReference type="InterPro" id="IPR036397">
    <property type="entry name" value="RNaseH_sf"/>
</dbReference>
<dbReference type="GO" id="GO:0003676">
    <property type="term" value="F:nucleic acid binding"/>
    <property type="evidence" value="ECO:0007669"/>
    <property type="project" value="InterPro"/>
</dbReference>
<dbReference type="RefSeq" id="WP_249331694.1">
    <property type="nucleotide sequence ID" value="NZ_JACRSY010000005.1"/>
</dbReference>
<organism evidence="2 3">
    <name type="scientific">Zhenhengia yiwuensis</name>
    <dbReference type="NCBI Taxonomy" id="2763666"/>
    <lineage>
        <taxon>Bacteria</taxon>
        <taxon>Bacillati</taxon>
        <taxon>Bacillota</taxon>
        <taxon>Clostridia</taxon>
        <taxon>Lachnospirales</taxon>
        <taxon>Lachnospiraceae</taxon>
        <taxon>Zhenhengia</taxon>
    </lineage>
</organism>
<dbReference type="SUPFAM" id="SSF53098">
    <property type="entry name" value="Ribonuclease H-like"/>
    <property type="match status" value="1"/>
</dbReference>
<keyword evidence="3" id="KW-1185">Reference proteome</keyword>
<dbReference type="Gene3D" id="3.30.420.10">
    <property type="entry name" value="Ribonuclease H-like superfamily/Ribonuclease H"/>
    <property type="match status" value="1"/>
</dbReference>
<feature type="non-terminal residue" evidence="2">
    <location>
        <position position="1"/>
    </location>
</feature>
<dbReference type="AlphaFoldDB" id="A0A926ECX9"/>
<dbReference type="InterPro" id="IPR001584">
    <property type="entry name" value="Integrase_cat-core"/>
</dbReference>
<protein>
    <submittedName>
        <fullName evidence="2">Transposase</fullName>
    </submittedName>
</protein>
<dbReference type="PANTHER" id="PTHR46889:SF7">
    <property type="entry name" value="TRANSPOSASE FOR INSERTION SEQUENCE ELEMENT IS904"/>
    <property type="match status" value="1"/>
</dbReference>
<proteinExistence type="predicted"/>
<evidence type="ECO:0000313" key="3">
    <source>
        <dbReference type="Proteomes" id="UP000655830"/>
    </source>
</evidence>
<comment type="caution">
    <text evidence="2">The sequence shown here is derived from an EMBL/GenBank/DDBJ whole genome shotgun (WGS) entry which is preliminary data.</text>
</comment>
<dbReference type="InterPro" id="IPR050900">
    <property type="entry name" value="Transposase_IS3/IS150/IS904"/>
</dbReference>
<dbReference type="EMBL" id="JACRSY010000005">
    <property type="protein sequence ID" value="MBC8578681.1"/>
    <property type="molecule type" value="Genomic_DNA"/>
</dbReference>
<dbReference type="GO" id="GO:0015074">
    <property type="term" value="P:DNA integration"/>
    <property type="evidence" value="ECO:0007669"/>
    <property type="project" value="InterPro"/>
</dbReference>
<evidence type="ECO:0000313" key="2">
    <source>
        <dbReference type="EMBL" id="MBC8578681.1"/>
    </source>
</evidence>
<dbReference type="InterPro" id="IPR012337">
    <property type="entry name" value="RNaseH-like_sf"/>
</dbReference>
<dbReference type="PANTHER" id="PTHR46889">
    <property type="entry name" value="TRANSPOSASE INSF FOR INSERTION SEQUENCE IS3B-RELATED"/>
    <property type="match status" value="1"/>
</dbReference>
<sequence length="104" mass="12038">EHPDAGLIVHTDQGSQFTSGNFRSLLAKYHAIQSNSRKGNPYDNAVMESFYRTIKRELIQDAKYESPEQAQKDIFKYIEMYYNTKRIHSALGYISPAQFEELNS</sequence>